<proteinExistence type="predicted"/>
<dbReference type="EMBL" id="OD575600">
    <property type="protein sequence ID" value="CAD7450473.1"/>
    <property type="molecule type" value="Genomic_DNA"/>
</dbReference>
<reference evidence="1" key="1">
    <citation type="submission" date="2020-11" db="EMBL/GenBank/DDBJ databases">
        <authorList>
            <person name="Tran Van P."/>
        </authorList>
    </citation>
    <scope>NUCLEOTIDE SEQUENCE</scope>
</reference>
<sequence>MEMDYNFINGWKKTQHCRYGSPLVITLEKDQHIIIGVMFARRGSEELLVFTKVLRVFDLDS</sequence>
<organism evidence="1">
    <name type="scientific">Timema bartmani</name>
    <dbReference type="NCBI Taxonomy" id="61472"/>
    <lineage>
        <taxon>Eukaryota</taxon>
        <taxon>Metazoa</taxon>
        <taxon>Ecdysozoa</taxon>
        <taxon>Arthropoda</taxon>
        <taxon>Hexapoda</taxon>
        <taxon>Insecta</taxon>
        <taxon>Pterygota</taxon>
        <taxon>Neoptera</taxon>
        <taxon>Polyneoptera</taxon>
        <taxon>Phasmatodea</taxon>
        <taxon>Timematodea</taxon>
        <taxon>Timematoidea</taxon>
        <taxon>Timematidae</taxon>
        <taxon>Timema</taxon>
    </lineage>
</organism>
<name>A0A7R9I9K8_9NEOP</name>
<evidence type="ECO:0000313" key="1">
    <source>
        <dbReference type="EMBL" id="CAD7450473.1"/>
    </source>
</evidence>
<accession>A0A7R9I9K8</accession>
<protein>
    <submittedName>
        <fullName evidence="1">Uncharacterized protein</fullName>
    </submittedName>
</protein>
<dbReference type="AlphaFoldDB" id="A0A7R9I9K8"/>
<gene>
    <name evidence="1" type="ORF">TBIB3V08_LOCUS12743</name>
</gene>